<protein>
    <submittedName>
        <fullName evidence="4">TM2 domain-containing protein</fullName>
    </submittedName>
</protein>
<dbReference type="Pfam" id="PF13240">
    <property type="entry name" value="Zn_Ribbon_1"/>
    <property type="match status" value="1"/>
</dbReference>
<dbReference type="EMBL" id="VOTZ01000017">
    <property type="protein sequence ID" value="MCQ1538988.1"/>
    <property type="molecule type" value="Genomic_DNA"/>
</dbReference>
<reference evidence="4 5" key="1">
    <citation type="submission" date="2019-08" db="EMBL/GenBank/DDBJ databases">
        <authorList>
            <person name="Chen S.-C."/>
            <person name="Lai M.-C."/>
            <person name="You Y.-T."/>
        </authorList>
    </citation>
    <scope>NUCLEOTIDE SEQUENCE [LARGE SCALE GENOMIC DNA]</scope>
    <source>
        <strain evidence="4 5">P2F9704a</strain>
    </source>
</reference>
<keyword evidence="2" id="KW-0812">Transmembrane</keyword>
<feature type="transmembrane region" description="Helical" evidence="2">
    <location>
        <begin position="101"/>
        <end position="118"/>
    </location>
</feature>
<keyword evidence="5" id="KW-1185">Reference proteome</keyword>
<feature type="domain" description="Zinc-ribbon" evidence="3">
    <location>
        <begin position="7"/>
        <end position="29"/>
    </location>
</feature>
<proteinExistence type="predicted"/>
<feature type="region of interest" description="Disordered" evidence="1">
    <location>
        <begin position="33"/>
        <end position="75"/>
    </location>
</feature>
<keyword evidence="2" id="KW-0472">Membrane</keyword>
<evidence type="ECO:0000313" key="4">
    <source>
        <dbReference type="EMBL" id="MCQ1538988.1"/>
    </source>
</evidence>
<evidence type="ECO:0000256" key="1">
    <source>
        <dbReference type="SAM" id="MobiDB-lite"/>
    </source>
</evidence>
<feature type="transmembrane region" description="Helical" evidence="2">
    <location>
        <begin position="175"/>
        <end position="197"/>
    </location>
</feature>
<gene>
    <name evidence="4" type="ORF">FTO68_08360</name>
</gene>
<accession>A0ABD4TLX2</accession>
<evidence type="ECO:0000259" key="3">
    <source>
        <dbReference type="Pfam" id="PF13240"/>
    </source>
</evidence>
<comment type="caution">
    <text evidence="4">The sequence shown here is derived from an EMBL/GenBank/DDBJ whole genome shotgun (WGS) entry which is preliminary data.</text>
</comment>
<feature type="transmembrane region" description="Helical" evidence="2">
    <location>
        <begin position="125"/>
        <end position="148"/>
    </location>
</feature>
<dbReference type="AlphaFoldDB" id="A0ABD4TLX2"/>
<dbReference type="InterPro" id="IPR026870">
    <property type="entry name" value="Zinc_ribbon_dom"/>
</dbReference>
<feature type="compositionally biased region" description="Polar residues" evidence="1">
    <location>
        <begin position="46"/>
        <end position="58"/>
    </location>
</feature>
<evidence type="ECO:0000313" key="5">
    <source>
        <dbReference type="Proteomes" id="UP001524383"/>
    </source>
</evidence>
<feature type="compositionally biased region" description="Basic and acidic residues" evidence="1">
    <location>
        <begin position="59"/>
        <end position="72"/>
    </location>
</feature>
<name>A0ABD4TLX2_9EURY</name>
<evidence type="ECO:0000256" key="2">
    <source>
        <dbReference type="SAM" id="Phobius"/>
    </source>
</evidence>
<dbReference type="Proteomes" id="UP001524383">
    <property type="component" value="Unassembled WGS sequence"/>
</dbReference>
<feature type="compositionally biased region" description="Basic and acidic residues" evidence="1">
    <location>
        <begin position="36"/>
        <end position="45"/>
    </location>
</feature>
<organism evidence="4 5">
    <name type="scientific">Methanocalculus taiwanensis</name>
    <dbReference type="NCBI Taxonomy" id="106207"/>
    <lineage>
        <taxon>Archaea</taxon>
        <taxon>Methanobacteriati</taxon>
        <taxon>Methanobacteriota</taxon>
        <taxon>Stenosarchaea group</taxon>
        <taxon>Methanomicrobia</taxon>
        <taxon>Methanomicrobiales</taxon>
        <taxon>Methanocalculaceae</taxon>
        <taxon>Methanocalculus</taxon>
    </lineage>
</organism>
<sequence length="219" mass="24727">MEGNMPYCEKCGSKIKETSNFCQNCGTKVEFLSEIPSEKRTEEPKSQTYAEEQIVQQSQDHEKTPPPPRDRVSTPFSPVVEETQNYNMPDTTQPQTIRNQWIALIISLFFPGLGQVYVGQLQRGLIFLAATMIISIILGALALVPLLWGMYDAYSIAKKVNNREGAYIPSPATNYIIYFVAWVIFLILAAIIPEILFGSSTFSDSIDYSYYPSFDNPRI</sequence>
<keyword evidence="2" id="KW-1133">Transmembrane helix</keyword>